<dbReference type="HOGENOM" id="CLU_676975_0_0_1"/>
<dbReference type="PROSITE" id="PS51186">
    <property type="entry name" value="GNAT"/>
    <property type="match status" value="1"/>
</dbReference>
<dbReference type="Pfam" id="PF00583">
    <property type="entry name" value="Acetyltransf_1"/>
    <property type="match status" value="1"/>
</dbReference>
<dbReference type="eggNOG" id="ENOG502SE8N">
    <property type="taxonomic scope" value="Eukaryota"/>
</dbReference>
<dbReference type="SUPFAM" id="SSF55729">
    <property type="entry name" value="Acyl-CoA N-acyltransferases (Nat)"/>
    <property type="match status" value="1"/>
</dbReference>
<feature type="domain" description="N-acetyltransferase" evidence="2">
    <location>
        <begin position="14"/>
        <end position="165"/>
    </location>
</feature>
<dbReference type="EnsemblProtists" id="EKX47137">
    <property type="protein sequence ID" value="EKX47137"/>
    <property type="gene ID" value="GUITHDRAFT_107048"/>
</dbReference>
<feature type="transmembrane region" description="Helical" evidence="1">
    <location>
        <begin position="277"/>
        <end position="294"/>
    </location>
</feature>
<dbReference type="KEGG" id="gtt:GUITHDRAFT_107048"/>
<reference evidence="5" key="2">
    <citation type="submission" date="2012-11" db="EMBL/GenBank/DDBJ databases">
        <authorList>
            <person name="Kuo A."/>
            <person name="Curtis B.A."/>
            <person name="Tanifuji G."/>
            <person name="Burki F."/>
            <person name="Gruber A."/>
            <person name="Irimia M."/>
            <person name="Maruyama S."/>
            <person name="Arias M.C."/>
            <person name="Ball S.G."/>
            <person name="Gile G.H."/>
            <person name="Hirakawa Y."/>
            <person name="Hopkins J.F."/>
            <person name="Rensing S.A."/>
            <person name="Schmutz J."/>
            <person name="Symeonidi A."/>
            <person name="Elias M."/>
            <person name="Eveleigh R.J."/>
            <person name="Herman E.K."/>
            <person name="Klute M.J."/>
            <person name="Nakayama T."/>
            <person name="Obornik M."/>
            <person name="Reyes-Prieto A."/>
            <person name="Armbrust E.V."/>
            <person name="Aves S.J."/>
            <person name="Beiko R.G."/>
            <person name="Coutinho P."/>
            <person name="Dacks J.B."/>
            <person name="Durnford D.G."/>
            <person name="Fast N.M."/>
            <person name="Green B.R."/>
            <person name="Grisdale C."/>
            <person name="Hempe F."/>
            <person name="Henrissat B."/>
            <person name="Hoppner M.P."/>
            <person name="Ishida K.-I."/>
            <person name="Kim E."/>
            <person name="Koreny L."/>
            <person name="Kroth P.G."/>
            <person name="Liu Y."/>
            <person name="Malik S.-B."/>
            <person name="Maier U.G."/>
            <person name="McRose D."/>
            <person name="Mock T."/>
            <person name="Neilson J.A."/>
            <person name="Onodera N.T."/>
            <person name="Poole A.M."/>
            <person name="Pritham E.J."/>
            <person name="Richards T.A."/>
            <person name="Rocap G."/>
            <person name="Roy S.W."/>
            <person name="Sarai C."/>
            <person name="Schaack S."/>
            <person name="Shirato S."/>
            <person name="Slamovits C.H."/>
            <person name="Spencer D.F."/>
            <person name="Suzuki S."/>
            <person name="Worden A.Z."/>
            <person name="Zauner S."/>
            <person name="Barry K."/>
            <person name="Bell C."/>
            <person name="Bharti A.K."/>
            <person name="Crow J.A."/>
            <person name="Grimwood J."/>
            <person name="Kramer R."/>
            <person name="Lindquist E."/>
            <person name="Lucas S."/>
            <person name="Salamov A."/>
            <person name="McFadden G.I."/>
            <person name="Lane C.E."/>
            <person name="Keeling P.J."/>
            <person name="Gray M.W."/>
            <person name="Grigoriev I.V."/>
            <person name="Archibald J.M."/>
        </authorList>
    </citation>
    <scope>NUCLEOTIDE SEQUENCE</scope>
    <source>
        <strain evidence="5">CCMP2712</strain>
    </source>
</reference>
<keyword evidence="1" id="KW-0812">Transmembrane</keyword>
<evidence type="ECO:0000259" key="2">
    <source>
        <dbReference type="PROSITE" id="PS51186"/>
    </source>
</evidence>
<dbReference type="PaxDb" id="55529-EKX47137"/>
<sequence>MAVHIRKYNDHDDAAVKELSEKTVMGSSMASIIRKLINVFPRYSGTYRHRASEFRRNEIFVAEIERQLVGVVNLGIKDVYLKGKLAKIGYVFGLRVSEKHQGRGIGMKLMQEVEFAGKAAGCSHLILTTNRDNKNARRLFEDNLGYSCMSDRYISFSPLHAVKDESCTPVQLITSREEASRVHQQFHVGRDFSPVDEQEIVTSEAFLGALYTRREQDKSEACAFLWDASLSKKLIFAGHLPSFFSRPTSYPGVLLVCLGVAGICVAHLSSLFLQKRMGLLLGEVVFAATCAYFWRKLNNLISFVAQREMKTVRIFGHAGRGPNSGTLLKSIFDEAKVRSRREFKAAVVVYNTDTLDPVLDDLFSPTNVLGMPKRKRSFTLFLQKKLSDDEDNLPPHHPNMYFDPRYI</sequence>
<gene>
    <name evidence="3" type="ORF">GUITHDRAFT_107048</name>
</gene>
<dbReference type="PANTHER" id="PTHR47370">
    <property type="entry name" value="ACYL-COA N-ACYLTRANSFERASES (NAT) SUPERFAMILY PROTEIN"/>
    <property type="match status" value="1"/>
</dbReference>
<protein>
    <recommendedName>
        <fullName evidence="2">N-acetyltransferase domain-containing protein</fullName>
    </recommendedName>
</protein>
<dbReference type="OMA" id="EWFVACD"/>
<dbReference type="Gene3D" id="3.40.630.30">
    <property type="match status" value="1"/>
</dbReference>
<dbReference type="EMBL" id="JH992991">
    <property type="protein sequence ID" value="EKX47137.1"/>
    <property type="molecule type" value="Genomic_DNA"/>
</dbReference>
<proteinExistence type="predicted"/>
<keyword evidence="1" id="KW-1133">Transmembrane helix</keyword>
<dbReference type="InterPro" id="IPR000182">
    <property type="entry name" value="GNAT_dom"/>
</dbReference>
<evidence type="ECO:0000256" key="1">
    <source>
        <dbReference type="SAM" id="Phobius"/>
    </source>
</evidence>
<dbReference type="PANTHER" id="PTHR47370:SF10">
    <property type="entry name" value="N-ACETYLTRANSFERASE HLS1-RELATED"/>
    <property type="match status" value="1"/>
</dbReference>
<name>L1JFN1_GUITC</name>
<organism evidence="3">
    <name type="scientific">Guillardia theta (strain CCMP2712)</name>
    <name type="common">Cryptophyte</name>
    <dbReference type="NCBI Taxonomy" id="905079"/>
    <lineage>
        <taxon>Eukaryota</taxon>
        <taxon>Cryptophyceae</taxon>
        <taxon>Pyrenomonadales</taxon>
        <taxon>Geminigeraceae</taxon>
        <taxon>Guillardia</taxon>
    </lineage>
</organism>
<dbReference type="Proteomes" id="UP000011087">
    <property type="component" value="Unassembled WGS sequence"/>
</dbReference>
<dbReference type="RefSeq" id="XP_005834117.1">
    <property type="nucleotide sequence ID" value="XM_005834060.1"/>
</dbReference>
<feature type="transmembrane region" description="Helical" evidence="1">
    <location>
        <begin position="250"/>
        <end position="270"/>
    </location>
</feature>
<evidence type="ECO:0000313" key="4">
    <source>
        <dbReference type="EnsemblProtists" id="EKX47137"/>
    </source>
</evidence>
<accession>L1JFN1</accession>
<dbReference type="GeneID" id="17303747"/>
<reference evidence="3 5" key="1">
    <citation type="journal article" date="2012" name="Nature">
        <title>Algal genomes reveal evolutionary mosaicism and the fate of nucleomorphs.</title>
        <authorList>
            <consortium name="DOE Joint Genome Institute"/>
            <person name="Curtis B.A."/>
            <person name="Tanifuji G."/>
            <person name="Burki F."/>
            <person name="Gruber A."/>
            <person name="Irimia M."/>
            <person name="Maruyama S."/>
            <person name="Arias M.C."/>
            <person name="Ball S.G."/>
            <person name="Gile G.H."/>
            <person name="Hirakawa Y."/>
            <person name="Hopkins J.F."/>
            <person name="Kuo A."/>
            <person name="Rensing S.A."/>
            <person name="Schmutz J."/>
            <person name="Symeonidi A."/>
            <person name="Elias M."/>
            <person name="Eveleigh R.J."/>
            <person name="Herman E.K."/>
            <person name="Klute M.J."/>
            <person name="Nakayama T."/>
            <person name="Obornik M."/>
            <person name="Reyes-Prieto A."/>
            <person name="Armbrust E.V."/>
            <person name="Aves S.J."/>
            <person name="Beiko R.G."/>
            <person name="Coutinho P."/>
            <person name="Dacks J.B."/>
            <person name="Durnford D.G."/>
            <person name="Fast N.M."/>
            <person name="Green B.R."/>
            <person name="Grisdale C.J."/>
            <person name="Hempel F."/>
            <person name="Henrissat B."/>
            <person name="Hoppner M.P."/>
            <person name="Ishida K."/>
            <person name="Kim E."/>
            <person name="Koreny L."/>
            <person name="Kroth P.G."/>
            <person name="Liu Y."/>
            <person name="Malik S.B."/>
            <person name="Maier U.G."/>
            <person name="McRose D."/>
            <person name="Mock T."/>
            <person name="Neilson J.A."/>
            <person name="Onodera N.T."/>
            <person name="Poole A.M."/>
            <person name="Pritham E.J."/>
            <person name="Richards T.A."/>
            <person name="Rocap G."/>
            <person name="Roy S.W."/>
            <person name="Sarai C."/>
            <person name="Schaack S."/>
            <person name="Shirato S."/>
            <person name="Slamovits C.H."/>
            <person name="Spencer D.F."/>
            <person name="Suzuki S."/>
            <person name="Worden A.Z."/>
            <person name="Zauner S."/>
            <person name="Barry K."/>
            <person name="Bell C."/>
            <person name="Bharti A.K."/>
            <person name="Crow J.A."/>
            <person name="Grimwood J."/>
            <person name="Kramer R."/>
            <person name="Lindquist E."/>
            <person name="Lucas S."/>
            <person name="Salamov A."/>
            <person name="McFadden G.I."/>
            <person name="Lane C.E."/>
            <person name="Keeling P.J."/>
            <person name="Gray M.W."/>
            <person name="Grigoriev I.V."/>
            <person name="Archibald J.M."/>
        </authorList>
    </citation>
    <scope>NUCLEOTIDE SEQUENCE</scope>
    <source>
        <strain evidence="3 5">CCMP2712</strain>
    </source>
</reference>
<keyword evidence="1" id="KW-0472">Membrane</keyword>
<dbReference type="GO" id="GO:0016747">
    <property type="term" value="F:acyltransferase activity, transferring groups other than amino-acyl groups"/>
    <property type="evidence" value="ECO:0007669"/>
    <property type="project" value="InterPro"/>
</dbReference>
<dbReference type="AlphaFoldDB" id="L1JFN1"/>
<dbReference type="InterPro" id="IPR052810">
    <property type="entry name" value="Plant_NAT"/>
</dbReference>
<dbReference type="OrthoDB" id="41532at2759"/>
<evidence type="ECO:0000313" key="5">
    <source>
        <dbReference type="Proteomes" id="UP000011087"/>
    </source>
</evidence>
<evidence type="ECO:0000313" key="3">
    <source>
        <dbReference type="EMBL" id="EKX47137.1"/>
    </source>
</evidence>
<reference evidence="4" key="3">
    <citation type="submission" date="2016-03" db="UniProtKB">
        <authorList>
            <consortium name="EnsemblProtists"/>
        </authorList>
    </citation>
    <scope>IDENTIFICATION</scope>
</reference>
<keyword evidence="5" id="KW-1185">Reference proteome</keyword>
<dbReference type="InterPro" id="IPR016181">
    <property type="entry name" value="Acyl_CoA_acyltransferase"/>
</dbReference>
<dbReference type="CDD" id="cd04301">
    <property type="entry name" value="NAT_SF"/>
    <property type="match status" value="1"/>
</dbReference>